<comment type="caution">
    <text evidence="1">The sequence shown here is derived from an EMBL/GenBank/DDBJ whole genome shotgun (WGS) entry which is preliminary data.</text>
</comment>
<accession>A0AAV9XN33</accession>
<proteinExistence type="predicted"/>
<sequence length="109" mass="12837">MTPIRRRIQRMKARSALGYENVPWHWLGIGPVLSRRERNRDSAHNYLALTHELASLKSLSDLISSLVGNKMRLEQKDRQKDIPCQSFVFRWRRKQAYLSYARQLRGGLS</sequence>
<name>A0AAV9XN33_9PEZI</name>
<organism evidence="1 2">
    <name type="scientific">Orbilia ellipsospora</name>
    <dbReference type="NCBI Taxonomy" id="2528407"/>
    <lineage>
        <taxon>Eukaryota</taxon>
        <taxon>Fungi</taxon>
        <taxon>Dikarya</taxon>
        <taxon>Ascomycota</taxon>
        <taxon>Pezizomycotina</taxon>
        <taxon>Orbiliomycetes</taxon>
        <taxon>Orbiliales</taxon>
        <taxon>Orbiliaceae</taxon>
        <taxon>Orbilia</taxon>
    </lineage>
</organism>
<reference evidence="1 2" key="1">
    <citation type="submission" date="2019-10" db="EMBL/GenBank/DDBJ databases">
        <authorList>
            <person name="Palmer J.M."/>
        </authorList>
    </citation>
    <scope>NUCLEOTIDE SEQUENCE [LARGE SCALE GENOMIC DNA]</scope>
    <source>
        <strain evidence="1 2">TWF694</strain>
    </source>
</reference>
<gene>
    <name evidence="1" type="ORF">TWF694_007102</name>
</gene>
<protein>
    <submittedName>
        <fullName evidence="1">Uncharacterized protein</fullName>
    </submittedName>
</protein>
<evidence type="ECO:0000313" key="1">
    <source>
        <dbReference type="EMBL" id="KAK6543195.1"/>
    </source>
</evidence>
<evidence type="ECO:0000313" key="2">
    <source>
        <dbReference type="Proteomes" id="UP001365542"/>
    </source>
</evidence>
<dbReference type="EMBL" id="JAVHJO010000002">
    <property type="protein sequence ID" value="KAK6543195.1"/>
    <property type="molecule type" value="Genomic_DNA"/>
</dbReference>
<dbReference type="Proteomes" id="UP001365542">
    <property type="component" value="Unassembled WGS sequence"/>
</dbReference>
<dbReference type="AlphaFoldDB" id="A0AAV9XN33"/>
<keyword evidence="2" id="KW-1185">Reference proteome</keyword>